<feature type="active site" evidence="11">
    <location>
        <position position="270"/>
    </location>
</feature>
<dbReference type="PROSITE" id="PS50975">
    <property type="entry name" value="ATP_GRASP"/>
    <property type="match status" value="1"/>
</dbReference>
<dbReference type="InterPro" id="IPR011761">
    <property type="entry name" value="ATP-grasp"/>
</dbReference>
<dbReference type="Proteomes" id="UP000177626">
    <property type="component" value="Unassembled WGS sequence"/>
</dbReference>
<evidence type="ECO:0000256" key="9">
    <source>
        <dbReference type="ARBA" id="ARBA00023316"/>
    </source>
</evidence>
<dbReference type="Pfam" id="PF07478">
    <property type="entry name" value="Dala_Dala_lig_C"/>
    <property type="match status" value="1"/>
</dbReference>
<dbReference type="NCBIfam" id="TIGR01205">
    <property type="entry name" value="D_ala_D_alaTIGR"/>
    <property type="match status" value="1"/>
</dbReference>
<dbReference type="Gene3D" id="3.40.50.20">
    <property type="match status" value="1"/>
</dbReference>
<evidence type="ECO:0000256" key="13">
    <source>
        <dbReference type="PROSITE-ProRule" id="PRU00409"/>
    </source>
</evidence>
<evidence type="ECO:0000256" key="8">
    <source>
        <dbReference type="ARBA" id="ARBA00022984"/>
    </source>
</evidence>
<evidence type="ECO:0000256" key="7">
    <source>
        <dbReference type="ARBA" id="ARBA00022960"/>
    </source>
</evidence>
<feature type="binding site" evidence="12">
    <location>
        <position position="259"/>
    </location>
    <ligand>
        <name>Mg(2+)</name>
        <dbReference type="ChEBI" id="CHEBI:18420"/>
        <label>1</label>
    </ligand>
</feature>
<dbReference type="Gene3D" id="3.30.1490.20">
    <property type="entry name" value="ATP-grasp fold, A domain"/>
    <property type="match status" value="1"/>
</dbReference>
<keyword evidence="4 10" id="KW-0436">Ligase</keyword>
<keyword evidence="6 13" id="KW-0067">ATP-binding</keyword>
<dbReference type="PROSITE" id="PS00844">
    <property type="entry name" value="DALA_DALA_LIGASE_2"/>
    <property type="match status" value="1"/>
</dbReference>
<accession>A0A1G2BZN6</accession>
<evidence type="ECO:0000259" key="14">
    <source>
        <dbReference type="PROSITE" id="PS50975"/>
    </source>
</evidence>
<evidence type="ECO:0000313" key="15">
    <source>
        <dbReference type="EMBL" id="OGY94612.1"/>
    </source>
</evidence>
<dbReference type="SUPFAM" id="SSF56059">
    <property type="entry name" value="Glutathione synthetase ATP-binding domain-like"/>
    <property type="match status" value="1"/>
</dbReference>
<feature type="binding site" evidence="12">
    <location>
        <position position="259"/>
    </location>
    <ligand>
        <name>Mg(2+)</name>
        <dbReference type="ChEBI" id="CHEBI:18420"/>
        <label>2</label>
    </ligand>
</feature>
<dbReference type="InterPro" id="IPR000291">
    <property type="entry name" value="D-Ala_lig_Van_CS"/>
</dbReference>
<dbReference type="InterPro" id="IPR013815">
    <property type="entry name" value="ATP_grasp_subdomain_1"/>
</dbReference>
<sequence length="297" mass="32999">MKIAILTGGESSEREVALASSKNVVSSLPKKYSVDIFDFPADLDKFLAQYHKYQAVVPVFHGPGGEDGLIQGFLNTLKIPFIFSDVEAQAVGMNKYLSKQLAKKIGLLVAPDIVLDKFEKIPFKSPLVIKPLAGGSSIGVAIAHSQKELDQALKQALKYSDKVLIEKYIKGQELTVPVIDKNNKTFALPVIEIRSKNKFFDYESKYDDKLVDEICPAEISSSLAKKLQFQAVKMHQALGARHISRTDFIVAGSQIYFLEINTIPGMTNNSLLPKSIRAGREDFANLLDIWIKSIIRR</sequence>
<reference evidence="15 16" key="1">
    <citation type="journal article" date="2016" name="Nat. Commun.">
        <title>Thousands of microbial genomes shed light on interconnected biogeochemical processes in an aquifer system.</title>
        <authorList>
            <person name="Anantharaman K."/>
            <person name="Brown C.T."/>
            <person name="Hug L.A."/>
            <person name="Sharon I."/>
            <person name="Castelle C.J."/>
            <person name="Probst A.J."/>
            <person name="Thomas B.C."/>
            <person name="Singh A."/>
            <person name="Wilkins M.J."/>
            <person name="Karaoz U."/>
            <person name="Brodie E.L."/>
            <person name="Williams K.H."/>
            <person name="Hubbard S.S."/>
            <person name="Banfield J.F."/>
        </authorList>
    </citation>
    <scope>NUCLEOTIDE SEQUENCE [LARGE SCALE GENOMIC DNA]</scope>
</reference>
<dbReference type="GO" id="GO:0008716">
    <property type="term" value="F:D-alanine-D-alanine ligase activity"/>
    <property type="evidence" value="ECO:0007669"/>
    <property type="project" value="UniProtKB-UniRule"/>
</dbReference>
<dbReference type="EC" id="6.3.2.4" evidence="10"/>
<comment type="similarity">
    <text evidence="2 10">Belongs to the D-alanine--D-alanine ligase family.</text>
</comment>
<comment type="caution">
    <text evidence="15">The sequence shown here is derived from an EMBL/GenBank/DDBJ whole genome shotgun (WGS) entry which is preliminary data.</text>
</comment>
<keyword evidence="8 10" id="KW-0573">Peptidoglycan synthesis</keyword>
<dbReference type="GO" id="GO:0071555">
    <property type="term" value="P:cell wall organization"/>
    <property type="evidence" value="ECO:0007669"/>
    <property type="project" value="UniProtKB-KW"/>
</dbReference>
<dbReference type="InterPro" id="IPR016185">
    <property type="entry name" value="PreATP-grasp_dom_sf"/>
</dbReference>
<evidence type="ECO:0000256" key="10">
    <source>
        <dbReference type="HAMAP-Rule" id="MF_00047"/>
    </source>
</evidence>
<keyword evidence="3 10" id="KW-0963">Cytoplasm</keyword>
<keyword evidence="7 10" id="KW-0133">Cell shape</keyword>
<dbReference type="GO" id="GO:0008360">
    <property type="term" value="P:regulation of cell shape"/>
    <property type="evidence" value="ECO:0007669"/>
    <property type="project" value="UniProtKB-KW"/>
</dbReference>
<evidence type="ECO:0000256" key="2">
    <source>
        <dbReference type="ARBA" id="ARBA00010871"/>
    </source>
</evidence>
<dbReference type="UniPathway" id="UPA00219"/>
<comment type="pathway">
    <text evidence="10">Cell wall biogenesis; peptidoglycan biosynthesis.</text>
</comment>
<dbReference type="PANTHER" id="PTHR23132">
    <property type="entry name" value="D-ALANINE--D-ALANINE LIGASE"/>
    <property type="match status" value="1"/>
</dbReference>
<proteinExistence type="inferred from homology"/>
<evidence type="ECO:0000256" key="11">
    <source>
        <dbReference type="PIRSR" id="PIRSR039102-1"/>
    </source>
</evidence>
<evidence type="ECO:0000256" key="3">
    <source>
        <dbReference type="ARBA" id="ARBA00022490"/>
    </source>
</evidence>
<dbReference type="AlphaFoldDB" id="A0A1G2BZN6"/>
<keyword evidence="9 10" id="KW-0961">Cell wall biogenesis/degradation</keyword>
<evidence type="ECO:0000256" key="12">
    <source>
        <dbReference type="PIRSR" id="PIRSR039102-3"/>
    </source>
</evidence>
<keyword evidence="12" id="KW-0479">Metal-binding</keyword>
<dbReference type="PROSITE" id="PS00843">
    <property type="entry name" value="DALA_DALA_LIGASE_1"/>
    <property type="match status" value="1"/>
</dbReference>
<feature type="active site" evidence="11">
    <location>
        <position position="13"/>
    </location>
</feature>
<feature type="domain" description="ATP-grasp" evidence="14">
    <location>
        <begin position="99"/>
        <end position="292"/>
    </location>
</feature>
<dbReference type="SUPFAM" id="SSF52440">
    <property type="entry name" value="PreATP-grasp domain"/>
    <property type="match status" value="1"/>
</dbReference>
<feature type="binding site" evidence="12">
    <location>
        <position position="247"/>
    </location>
    <ligand>
        <name>Mg(2+)</name>
        <dbReference type="ChEBI" id="CHEBI:18420"/>
        <label>1</label>
    </ligand>
</feature>
<comment type="function">
    <text evidence="10">Cell wall formation.</text>
</comment>
<comment type="catalytic activity">
    <reaction evidence="10">
        <text>2 D-alanine + ATP = D-alanyl-D-alanine + ADP + phosphate + H(+)</text>
        <dbReference type="Rhea" id="RHEA:11224"/>
        <dbReference type="ChEBI" id="CHEBI:15378"/>
        <dbReference type="ChEBI" id="CHEBI:30616"/>
        <dbReference type="ChEBI" id="CHEBI:43474"/>
        <dbReference type="ChEBI" id="CHEBI:57416"/>
        <dbReference type="ChEBI" id="CHEBI:57822"/>
        <dbReference type="ChEBI" id="CHEBI:456216"/>
        <dbReference type="EC" id="6.3.2.4"/>
    </reaction>
</comment>
<dbReference type="GO" id="GO:0009252">
    <property type="term" value="P:peptidoglycan biosynthetic process"/>
    <property type="evidence" value="ECO:0007669"/>
    <property type="project" value="UniProtKB-UniRule"/>
</dbReference>
<keyword evidence="12" id="KW-0464">Manganese</keyword>
<dbReference type="PANTHER" id="PTHR23132:SF23">
    <property type="entry name" value="D-ALANINE--D-ALANINE LIGASE B"/>
    <property type="match status" value="1"/>
</dbReference>
<comment type="cofactor">
    <cofactor evidence="12">
        <name>Mg(2+)</name>
        <dbReference type="ChEBI" id="CHEBI:18420"/>
    </cofactor>
    <cofactor evidence="12">
        <name>Mn(2+)</name>
        <dbReference type="ChEBI" id="CHEBI:29035"/>
    </cofactor>
    <text evidence="12">Binds 2 magnesium or manganese ions per subunit.</text>
</comment>
<dbReference type="GO" id="GO:0005737">
    <property type="term" value="C:cytoplasm"/>
    <property type="evidence" value="ECO:0007669"/>
    <property type="project" value="UniProtKB-SubCell"/>
</dbReference>
<feature type="active site" evidence="11">
    <location>
        <position position="136"/>
    </location>
</feature>
<evidence type="ECO:0000256" key="5">
    <source>
        <dbReference type="ARBA" id="ARBA00022741"/>
    </source>
</evidence>
<dbReference type="NCBIfam" id="NF002378">
    <property type="entry name" value="PRK01372.1"/>
    <property type="match status" value="1"/>
</dbReference>
<dbReference type="GO" id="GO:0005524">
    <property type="term" value="F:ATP binding"/>
    <property type="evidence" value="ECO:0007669"/>
    <property type="project" value="UniProtKB-UniRule"/>
</dbReference>
<name>A0A1G2BZN6_9BACT</name>
<gene>
    <name evidence="10" type="primary">ddl</name>
    <name evidence="15" type="ORF">A2406_02180</name>
</gene>
<comment type="subcellular location">
    <subcellularLocation>
        <location evidence="1 10">Cytoplasm</location>
    </subcellularLocation>
</comment>
<dbReference type="GO" id="GO:0046872">
    <property type="term" value="F:metal ion binding"/>
    <property type="evidence" value="ECO:0007669"/>
    <property type="project" value="UniProtKB-KW"/>
</dbReference>
<evidence type="ECO:0000256" key="1">
    <source>
        <dbReference type="ARBA" id="ARBA00004496"/>
    </source>
</evidence>
<dbReference type="PIRSF" id="PIRSF039102">
    <property type="entry name" value="Ddl/VanB"/>
    <property type="match status" value="1"/>
</dbReference>
<keyword evidence="5 13" id="KW-0547">Nucleotide-binding</keyword>
<dbReference type="InterPro" id="IPR005905">
    <property type="entry name" value="D_ala_D_ala"/>
</dbReference>
<dbReference type="EMBL" id="MHKQ01000005">
    <property type="protein sequence ID" value="OGY94612.1"/>
    <property type="molecule type" value="Genomic_DNA"/>
</dbReference>
<protein>
    <recommendedName>
        <fullName evidence="10">D-alanine--D-alanine ligase</fullName>
        <ecNumber evidence="10">6.3.2.4</ecNumber>
    </recommendedName>
    <alternativeName>
        <fullName evidence="10">D-Ala-D-Ala ligase</fullName>
    </alternativeName>
    <alternativeName>
        <fullName evidence="10">D-alanylalanine synthetase</fullName>
    </alternativeName>
</protein>
<dbReference type="HAMAP" id="MF_00047">
    <property type="entry name" value="Dala_Dala_lig"/>
    <property type="match status" value="1"/>
</dbReference>
<evidence type="ECO:0000256" key="6">
    <source>
        <dbReference type="ARBA" id="ARBA00022840"/>
    </source>
</evidence>
<dbReference type="Gene3D" id="3.30.470.20">
    <property type="entry name" value="ATP-grasp fold, B domain"/>
    <property type="match status" value="1"/>
</dbReference>
<organism evidence="15 16">
    <name type="scientific">Candidatus Komeilibacteria bacterium RIFOXYC1_FULL_37_11</name>
    <dbReference type="NCBI Taxonomy" id="1798555"/>
    <lineage>
        <taxon>Bacteria</taxon>
        <taxon>Candidatus Komeiliibacteriota</taxon>
    </lineage>
</organism>
<keyword evidence="12" id="KW-0460">Magnesium</keyword>
<evidence type="ECO:0000313" key="16">
    <source>
        <dbReference type="Proteomes" id="UP000177626"/>
    </source>
</evidence>
<evidence type="ECO:0000256" key="4">
    <source>
        <dbReference type="ARBA" id="ARBA00022598"/>
    </source>
</evidence>
<dbReference type="InterPro" id="IPR011095">
    <property type="entry name" value="Dala_Dala_lig_C"/>
</dbReference>
<feature type="binding site" evidence="12">
    <location>
        <position position="261"/>
    </location>
    <ligand>
        <name>Mg(2+)</name>
        <dbReference type="ChEBI" id="CHEBI:18420"/>
        <label>2</label>
    </ligand>
</feature>